<dbReference type="InterPro" id="IPR032466">
    <property type="entry name" value="Metal_Hydrolase"/>
</dbReference>
<dbReference type="Pfam" id="PF04909">
    <property type="entry name" value="Amidohydro_2"/>
    <property type="match status" value="1"/>
</dbReference>
<evidence type="ECO:0000259" key="2">
    <source>
        <dbReference type="Pfam" id="PF04909"/>
    </source>
</evidence>
<dbReference type="Proteomes" id="UP000626026">
    <property type="component" value="Unassembled WGS sequence"/>
</dbReference>
<dbReference type="SUPFAM" id="SSF51556">
    <property type="entry name" value="Metallo-dependent hydrolases"/>
    <property type="match status" value="1"/>
</dbReference>
<name>A0ABR7RPS2_9PROT</name>
<gene>
    <name evidence="3" type="ORF">IBL26_17065</name>
</gene>
<dbReference type="InterPro" id="IPR052350">
    <property type="entry name" value="Metallo-dep_Lactonases"/>
</dbReference>
<dbReference type="RefSeq" id="WP_187785710.1">
    <property type="nucleotide sequence ID" value="NZ_JACTVA010000034.1"/>
</dbReference>
<dbReference type="PANTHER" id="PTHR43569">
    <property type="entry name" value="AMIDOHYDROLASE"/>
    <property type="match status" value="1"/>
</dbReference>
<evidence type="ECO:0000313" key="3">
    <source>
        <dbReference type="EMBL" id="MBC9208562.1"/>
    </source>
</evidence>
<sequence length="279" mass="30612">MRIDAHQHFWHLQRGDYGWLTPELAAIYRDFQPPDLKPLLDQQGIGGTILVQAAPTVAETRYMLGLARETPWVRGVVGWVPLDAEEARSMVGELATDPLLVGLRPMLHDLSDEAWVLRPDVAVGLTAMQEHGLVLDALVRPQHLPHIRRLLERHPDLKVVIDHAAKPAIGQGGFQGWAEDMAAIAGASQACCKLSGLLTEAGPGTDAAALRPYVEHLLAVFGPKRLLWGSDWPVLTLAAPYADWWAVTQQLLSPLEEAERDAILGGNAQSLYLSSRGRH</sequence>
<feature type="domain" description="Amidohydrolase-related" evidence="2">
    <location>
        <begin position="3"/>
        <end position="272"/>
    </location>
</feature>
<comment type="caution">
    <text evidence="3">The sequence shown here is derived from an EMBL/GenBank/DDBJ whole genome shotgun (WGS) entry which is preliminary data.</text>
</comment>
<organism evidence="3 4">
    <name type="scientific">Teichococcus aerophilus</name>
    <dbReference type="NCBI Taxonomy" id="1224513"/>
    <lineage>
        <taxon>Bacteria</taxon>
        <taxon>Pseudomonadati</taxon>
        <taxon>Pseudomonadota</taxon>
        <taxon>Alphaproteobacteria</taxon>
        <taxon>Acetobacterales</taxon>
        <taxon>Roseomonadaceae</taxon>
        <taxon>Roseomonas</taxon>
    </lineage>
</organism>
<evidence type="ECO:0000313" key="4">
    <source>
        <dbReference type="Proteomes" id="UP000626026"/>
    </source>
</evidence>
<dbReference type="EMBL" id="JACTVA010000034">
    <property type="protein sequence ID" value="MBC9208562.1"/>
    <property type="molecule type" value="Genomic_DNA"/>
</dbReference>
<reference evidence="3 4" key="1">
    <citation type="journal article" date="2013" name="Int. J. Syst. Evol. Microbiol.">
        <title>Roseomonas aerophila sp. nov., isolated from air.</title>
        <authorList>
            <person name="Kim S.J."/>
            <person name="Weon H.Y."/>
            <person name="Ahn J.H."/>
            <person name="Hong S.B."/>
            <person name="Seok S.J."/>
            <person name="Whang K.S."/>
            <person name="Kwon S.W."/>
        </authorList>
    </citation>
    <scope>NUCLEOTIDE SEQUENCE [LARGE SCALE GENOMIC DNA]</scope>
    <source>
        <strain evidence="3 4">NBRC 108923</strain>
    </source>
</reference>
<comment type="similarity">
    <text evidence="1">Belongs to the metallo-dependent hydrolases superfamily.</text>
</comment>
<protein>
    <submittedName>
        <fullName evidence="3">Amidohydrolase family protein</fullName>
    </submittedName>
</protein>
<proteinExistence type="inferred from homology"/>
<accession>A0ABR7RPS2</accession>
<dbReference type="PANTHER" id="PTHR43569:SF2">
    <property type="entry name" value="AMIDOHYDROLASE-RELATED DOMAIN-CONTAINING PROTEIN"/>
    <property type="match status" value="1"/>
</dbReference>
<dbReference type="Gene3D" id="3.20.20.140">
    <property type="entry name" value="Metal-dependent hydrolases"/>
    <property type="match status" value="1"/>
</dbReference>
<keyword evidence="4" id="KW-1185">Reference proteome</keyword>
<dbReference type="InterPro" id="IPR006680">
    <property type="entry name" value="Amidohydro-rel"/>
</dbReference>
<evidence type="ECO:0000256" key="1">
    <source>
        <dbReference type="ARBA" id="ARBA00038310"/>
    </source>
</evidence>